<gene>
    <name evidence="9" type="ORF">ACHHYP_00746</name>
</gene>
<dbReference type="OrthoDB" id="1926336at2759"/>
<proteinExistence type="predicted"/>
<dbReference type="InterPro" id="IPR051952">
    <property type="entry name" value="Golgi-autophagy_related"/>
</dbReference>
<feature type="region of interest" description="Disordered" evidence="7">
    <location>
        <begin position="731"/>
        <end position="781"/>
    </location>
</feature>
<dbReference type="SMART" id="SM00755">
    <property type="entry name" value="Grip"/>
    <property type="match status" value="1"/>
</dbReference>
<evidence type="ECO:0000313" key="9">
    <source>
        <dbReference type="EMBL" id="OQS01470.1"/>
    </source>
</evidence>
<keyword evidence="3" id="KW-0963">Cytoplasm</keyword>
<dbReference type="Proteomes" id="UP000243579">
    <property type="component" value="Unassembled WGS sequence"/>
</dbReference>
<dbReference type="PROSITE" id="PS50913">
    <property type="entry name" value="GRIP"/>
    <property type="match status" value="1"/>
</dbReference>
<feature type="coiled-coil region" evidence="6">
    <location>
        <begin position="469"/>
        <end position="600"/>
    </location>
</feature>
<keyword evidence="10" id="KW-1185">Reference proteome</keyword>
<evidence type="ECO:0000313" key="10">
    <source>
        <dbReference type="Proteomes" id="UP000243579"/>
    </source>
</evidence>
<feature type="compositionally biased region" description="Basic and acidic residues" evidence="7">
    <location>
        <begin position="765"/>
        <end position="775"/>
    </location>
</feature>
<name>A0A1V9ZUK8_ACHHY</name>
<evidence type="ECO:0000256" key="5">
    <source>
        <dbReference type="ARBA" id="ARBA00023136"/>
    </source>
</evidence>
<accession>A0A1V9ZUK8</accession>
<feature type="compositionally biased region" description="Low complexity" evidence="7">
    <location>
        <begin position="738"/>
        <end position="756"/>
    </location>
</feature>
<feature type="domain" description="GRIP" evidence="8">
    <location>
        <begin position="660"/>
        <end position="711"/>
    </location>
</feature>
<keyword evidence="4 6" id="KW-0175">Coiled coil</keyword>
<evidence type="ECO:0000256" key="4">
    <source>
        <dbReference type="ARBA" id="ARBA00023054"/>
    </source>
</evidence>
<evidence type="ECO:0000256" key="3">
    <source>
        <dbReference type="ARBA" id="ARBA00022490"/>
    </source>
</evidence>
<feature type="coiled-coil region" evidence="6">
    <location>
        <begin position="625"/>
        <end position="659"/>
    </location>
</feature>
<dbReference type="PANTHER" id="PTHR23157:SF25">
    <property type="entry name" value="GRIP AND COILED-COIL DOMAIN-CONTAINING PROTEIN 1"/>
    <property type="match status" value="1"/>
</dbReference>
<evidence type="ECO:0000256" key="6">
    <source>
        <dbReference type="SAM" id="Coils"/>
    </source>
</evidence>
<dbReference type="Gene3D" id="1.10.220.60">
    <property type="entry name" value="GRIP domain"/>
    <property type="match status" value="1"/>
</dbReference>
<feature type="region of interest" description="Disordered" evidence="7">
    <location>
        <begin position="124"/>
        <end position="143"/>
    </location>
</feature>
<dbReference type="AlphaFoldDB" id="A0A1V9ZUK8"/>
<evidence type="ECO:0000256" key="7">
    <source>
        <dbReference type="SAM" id="MobiDB-lite"/>
    </source>
</evidence>
<organism evidence="9 10">
    <name type="scientific">Achlya hypogyna</name>
    <name type="common">Oomycete</name>
    <name type="synonym">Protoachlya hypogyna</name>
    <dbReference type="NCBI Taxonomy" id="1202772"/>
    <lineage>
        <taxon>Eukaryota</taxon>
        <taxon>Sar</taxon>
        <taxon>Stramenopiles</taxon>
        <taxon>Oomycota</taxon>
        <taxon>Saprolegniomycetes</taxon>
        <taxon>Saprolegniales</taxon>
        <taxon>Achlyaceae</taxon>
        <taxon>Achlya</taxon>
    </lineage>
</organism>
<dbReference type="STRING" id="1202772.A0A1V9ZUK8"/>
<dbReference type="InterPro" id="IPR000237">
    <property type="entry name" value="GRIP_dom"/>
</dbReference>
<keyword evidence="5" id="KW-0472">Membrane</keyword>
<feature type="compositionally biased region" description="Basic and acidic residues" evidence="7">
    <location>
        <begin position="129"/>
        <end position="143"/>
    </location>
</feature>
<dbReference type="EMBL" id="JNBR01000007">
    <property type="protein sequence ID" value="OQS01470.1"/>
    <property type="molecule type" value="Genomic_DNA"/>
</dbReference>
<sequence>MKSVKKEQLEKGFAEMKELGRGGLSKGLSFLRQKGYASAADDEKPPSVAGRANSFTTMADKPKMTYDELLSLSMKLTKQNRAYKSQMTTASDKLFRLTEVEANYVALAAFVTDDIGIDLVYAPPAPISDDERKNDDDDIDGDHALAPEKVLDTTAMRATYHTRDSTREAHVRDMESLYVEEIARLKAQLEALQHNPTDATTDDADAPPTAVADDATLRFEIETLKSSLTMERRLRNDADKVWQAKVAESEAARKELTELLAKTRNEAAALTTELMAAQATATSYASDIQSQLVAAQQREESLQALKRELQNQQALLEKLDGLDLAVQQKDAGLDQLSQHVVQLEQALAAKVAEAATVTQSLAAADGDRARLQAELDAAVARQTHLQAELADFSSVAAAHGSLAREGDDLRARLAAAEAQLATAAREATQVAAVLADARKNWSEQSTLATRLAAENLQHAEASAAHAAEVAQLQQQLALWKTRHATAAEELAQAKQLRGEQTLEFKDAVAAAEARSAALEANVASLEAALAETTASLTAAAAAEVAALRATHQQELERLEADARAKSKLARQLVLEKEETVAALQAQLAQLEHDVKSGDADHRRIFELASVQAQRDAAQRSRDQEVAALAADVAAKQAEVDALRAQSKVMEDEIAVLLRTERREGVNMEYLKNVVVQFMSFRPGSSQQMKLIPVLSTLLQFSPHDMDEVKAATRRSTAWTSWGTDKKPIKTIVPPPTIIIPRSKASSPRAGRSPRASPRGKARSPKHSDAPLHHSGSDSIDL</sequence>
<comment type="caution">
    <text evidence="9">The sequence shown here is derived from an EMBL/GenBank/DDBJ whole genome shotgun (WGS) entry which is preliminary data.</text>
</comment>
<evidence type="ECO:0000256" key="2">
    <source>
        <dbReference type="ARBA" id="ARBA00004496"/>
    </source>
</evidence>
<feature type="coiled-coil region" evidence="6">
    <location>
        <begin position="246"/>
        <end position="426"/>
    </location>
</feature>
<dbReference type="Pfam" id="PF01465">
    <property type="entry name" value="GRIP"/>
    <property type="match status" value="1"/>
</dbReference>
<evidence type="ECO:0000259" key="8">
    <source>
        <dbReference type="PROSITE" id="PS50913"/>
    </source>
</evidence>
<comment type="subcellular location">
    <subcellularLocation>
        <location evidence="2">Cytoplasm</location>
    </subcellularLocation>
    <subcellularLocation>
        <location evidence="1">Endomembrane system</location>
        <topology evidence="1">Peripheral membrane protein</topology>
    </subcellularLocation>
</comment>
<dbReference type="GO" id="GO:0005794">
    <property type="term" value="C:Golgi apparatus"/>
    <property type="evidence" value="ECO:0007669"/>
    <property type="project" value="TreeGrafter"/>
</dbReference>
<dbReference type="PANTHER" id="PTHR23157">
    <property type="entry name" value="GRIP AND COILED-COIL DOMAIN-CONTAINING PROTEIN 1"/>
    <property type="match status" value="1"/>
</dbReference>
<evidence type="ECO:0000256" key="1">
    <source>
        <dbReference type="ARBA" id="ARBA00004184"/>
    </source>
</evidence>
<protein>
    <recommendedName>
        <fullName evidence="8">GRIP domain-containing protein</fullName>
    </recommendedName>
</protein>
<reference evidence="9 10" key="1">
    <citation type="journal article" date="2014" name="Genome Biol. Evol.">
        <title>The secreted proteins of Achlya hypogyna and Thraustotheca clavata identify the ancestral oomycete secretome and reveal gene acquisitions by horizontal gene transfer.</title>
        <authorList>
            <person name="Misner I."/>
            <person name="Blouin N."/>
            <person name="Leonard G."/>
            <person name="Richards T.A."/>
            <person name="Lane C.E."/>
        </authorList>
    </citation>
    <scope>NUCLEOTIDE SEQUENCE [LARGE SCALE GENOMIC DNA]</scope>
    <source>
        <strain evidence="9 10">ATCC 48635</strain>
    </source>
</reference>